<dbReference type="GO" id="GO:0000049">
    <property type="term" value="F:tRNA binding"/>
    <property type="evidence" value="ECO:0007669"/>
    <property type="project" value="UniProtKB-KW"/>
</dbReference>
<name>A0ABC8U8L0_9AQUA</name>
<accession>A0ABC8U8L0</accession>
<dbReference type="SUPFAM" id="SSF51395">
    <property type="entry name" value="FMN-linked oxidoreductases"/>
    <property type="match status" value="1"/>
</dbReference>
<dbReference type="Proteomes" id="UP001642360">
    <property type="component" value="Unassembled WGS sequence"/>
</dbReference>
<keyword evidence="3" id="KW-0694">RNA-binding</keyword>
<dbReference type="PANTHER" id="PTHR42907:SF1">
    <property type="entry name" value="FMN-LINKED OXIDOREDUCTASES SUPERFAMILY PROTEIN"/>
    <property type="match status" value="1"/>
</dbReference>
<evidence type="ECO:0000256" key="1">
    <source>
        <dbReference type="ARBA" id="ARBA00022555"/>
    </source>
</evidence>
<dbReference type="InterPro" id="IPR013785">
    <property type="entry name" value="Aldolase_TIM"/>
</dbReference>
<evidence type="ECO:0000259" key="4">
    <source>
        <dbReference type="Pfam" id="PF01207"/>
    </source>
</evidence>
<dbReference type="PANTHER" id="PTHR42907">
    <property type="entry name" value="FMN-LINKED OXIDOREDUCTASES SUPERFAMILY PROTEIN"/>
    <property type="match status" value="1"/>
</dbReference>
<dbReference type="Gene3D" id="3.20.20.70">
    <property type="entry name" value="Aldolase class I"/>
    <property type="match status" value="1"/>
</dbReference>
<protein>
    <recommendedName>
        <fullName evidence="4">DUS-like FMN-binding domain-containing protein</fullName>
    </recommendedName>
</protein>
<comment type="caution">
    <text evidence="5">The sequence shown here is derived from an EMBL/GenBank/DDBJ whole genome shotgun (WGS) entry which is preliminary data.</text>
</comment>
<evidence type="ECO:0000256" key="2">
    <source>
        <dbReference type="ARBA" id="ARBA00022857"/>
    </source>
</evidence>
<dbReference type="AlphaFoldDB" id="A0ABC8U8L0"/>
<dbReference type="Pfam" id="PF01207">
    <property type="entry name" value="Dus"/>
    <property type="match status" value="1"/>
</dbReference>
<evidence type="ECO:0000313" key="5">
    <source>
        <dbReference type="EMBL" id="CAK9178105.1"/>
    </source>
</evidence>
<evidence type="ECO:0000313" key="6">
    <source>
        <dbReference type="Proteomes" id="UP001642360"/>
    </source>
</evidence>
<keyword evidence="2" id="KW-0521">NADP</keyword>
<evidence type="ECO:0000256" key="3">
    <source>
        <dbReference type="ARBA" id="ARBA00022884"/>
    </source>
</evidence>
<feature type="domain" description="DUS-like FMN-binding" evidence="4">
    <location>
        <begin position="13"/>
        <end position="52"/>
    </location>
</feature>
<dbReference type="InterPro" id="IPR004653">
    <property type="entry name" value="DusA"/>
</dbReference>
<proteinExistence type="predicted"/>
<keyword evidence="6" id="KW-1185">Reference proteome</keyword>
<dbReference type="EMBL" id="CAUOFW020007225">
    <property type="protein sequence ID" value="CAK9178105.1"/>
    <property type="molecule type" value="Genomic_DNA"/>
</dbReference>
<keyword evidence="1" id="KW-0820">tRNA-binding</keyword>
<reference evidence="5 6" key="1">
    <citation type="submission" date="2024-02" db="EMBL/GenBank/DDBJ databases">
        <authorList>
            <person name="Vignale AGUSTIN F."/>
            <person name="Sosa J E."/>
            <person name="Modenutti C."/>
        </authorList>
    </citation>
    <scope>NUCLEOTIDE SEQUENCE [LARGE SCALE GENOMIC DNA]</scope>
</reference>
<dbReference type="InterPro" id="IPR035587">
    <property type="entry name" value="DUS-like_FMN-bd"/>
</dbReference>
<sequence>MVAGRYFPPWFSVAPMMDWTDNHFRTLARLISKHAWLYTEMIAAETIVYQTGNLVSLCNFMRRREFFYEEFQHISKESPTVVSRGGVVTSSTIYYFLGQAEEEHVSSPSL</sequence>
<organism evidence="5 6">
    <name type="scientific">Ilex paraguariensis</name>
    <name type="common">yerba mate</name>
    <dbReference type="NCBI Taxonomy" id="185542"/>
    <lineage>
        <taxon>Eukaryota</taxon>
        <taxon>Viridiplantae</taxon>
        <taxon>Streptophyta</taxon>
        <taxon>Embryophyta</taxon>
        <taxon>Tracheophyta</taxon>
        <taxon>Spermatophyta</taxon>
        <taxon>Magnoliopsida</taxon>
        <taxon>eudicotyledons</taxon>
        <taxon>Gunneridae</taxon>
        <taxon>Pentapetalae</taxon>
        <taxon>asterids</taxon>
        <taxon>campanulids</taxon>
        <taxon>Aquifoliales</taxon>
        <taxon>Aquifoliaceae</taxon>
        <taxon>Ilex</taxon>
    </lineage>
</organism>
<gene>
    <name evidence="5" type="ORF">ILEXP_LOCUS48020</name>
</gene>